<evidence type="ECO:0000256" key="1">
    <source>
        <dbReference type="SAM" id="Phobius"/>
    </source>
</evidence>
<organism evidence="2">
    <name type="scientific">Lotharella vacuolata</name>
    <dbReference type="NCBI Taxonomy" id="74820"/>
    <lineage>
        <taxon>Eukaryota</taxon>
        <taxon>Sar</taxon>
        <taxon>Rhizaria</taxon>
        <taxon>Cercozoa</taxon>
        <taxon>Chlorarachniophyceae</taxon>
        <taxon>Lotharella</taxon>
    </lineage>
</organism>
<name>A0A0H5BQR8_9EUKA</name>
<sequence length="57" mass="6683">MISTELRNRLGISCTVTHNYLIILFCTLYIIFVNILHTTVLYRIISIKLMIIMVLKI</sequence>
<keyword evidence="2" id="KW-0542">Nucleomorph</keyword>
<feature type="transmembrane region" description="Helical" evidence="1">
    <location>
        <begin position="20"/>
        <end position="45"/>
    </location>
</feature>
<proteinExistence type="predicted"/>
<keyword evidence="1" id="KW-1133">Transmembrane helix</keyword>
<accession>A0A0H5BQR8</accession>
<keyword evidence="1" id="KW-0472">Membrane</keyword>
<keyword evidence="1" id="KW-0812">Transmembrane</keyword>
<protein>
    <submittedName>
        <fullName evidence="2">Uncharacterized protein</fullName>
    </submittedName>
</protein>
<evidence type="ECO:0000313" key="2">
    <source>
        <dbReference type="EMBL" id="BAS01424.1"/>
    </source>
</evidence>
<geneLocation type="nucleomorph" evidence="2"/>
<reference evidence="2" key="1">
    <citation type="journal article" date="2015" name="Genome Biol. Evol.">
        <title>Nucleomorph Genome Sequences of Two Chlorarachniophytes, Amorphochlora amoebiformis and Lotharella vacuolata.</title>
        <authorList>
            <person name="Suzuki S."/>
            <person name="Shirato S."/>
            <person name="Hirakawa Y."/>
            <person name="Ishida K."/>
        </authorList>
    </citation>
    <scope>NUCLEOTIDE SEQUENCE</scope>
    <source>
        <strain evidence="2">CCMP240</strain>
    </source>
</reference>
<dbReference type="EMBL" id="AB996599">
    <property type="protein sequence ID" value="BAS01424.1"/>
    <property type="molecule type" value="Genomic_DNA"/>
</dbReference>
<dbReference type="AlphaFoldDB" id="A0A0H5BQR8"/>